<dbReference type="PANTHER" id="PTHR43727:SF2">
    <property type="entry name" value="GROUP IV DECARBOXYLASE"/>
    <property type="match status" value="1"/>
</dbReference>
<feature type="binding site" evidence="12">
    <location>
        <begin position="273"/>
        <end position="276"/>
    </location>
    <ligand>
        <name>pyridoxal 5'-phosphate</name>
        <dbReference type="ChEBI" id="CHEBI:597326"/>
    </ligand>
</feature>
<dbReference type="FunFam" id="2.40.37.10:FF:000003">
    <property type="entry name" value="Diaminopimelate decarboxylase"/>
    <property type="match status" value="1"/>
</dbReference>
<feature type="binding site" evidence="12">
    <location>
        <position position="276"/>
    </location>
    <ligand>
        <name>substrate</name>
    </ligand>
</feature>
<feature type="binding site" evidence="12">
    <location>
        <position position="316"/>
    </location>
    <ligand>
        <name>substrate</name>
    </ligand>
</feature>
<keyword evidence="2 12" id="KW-0028">Amino-acid biosynthesis</keyword>
<dbReference type="Pfam" id="PF02784">
    <property type="entry name" value="Orn_Arg_deC_N"/>
    <property type="match status" value="1"/>
</dbReference>
<protein>
    <recommendedName>
        <fullName evidence="11 12">Diaminopimelate decarboxylase</fullName>
        <shortName evidence="12">DAP decarboxylase</shortName>
        <shortName evidence="12">DAPDC</shortName>
        <ecNumber evidence="10 12">4.1.1.20</ecNumber>
    </recommendedName>
</protein>
<evidence type="ECO:0000256" key="5">
    <source>
        <dbReference type="ARBA" id="ARBA00023154"/>
    </source>
</evidence>
<evidence type="ECO:0000256" key="4">
    <source>
        <dbReference type="ARBA" id="ARBA00022898"/>
    </source>
</evidence>
<name>A0A1I3Y8L8_9BACT</name>
<dbReference type="Proteomes" id="UP000198635">
    <property type="component" value="Unassembled WGS sequence"/>
</dbReference>
<dbReference type="SUPFAM" id="SSF50621">
    <property type="entry name" value="Alanine racemase C-terminal domain-like"/>
    <property type="match status" value="1"/>
</dbReference>
<keyword evidence="6 12" id="KW-0456">Lyase</keyword>
<accession>A0A1I3Y8L8</accession>
<reference evidence="17" key="1">
    <citation type="submission" date="2016-10" db="EMBL/GenBank/DDBJ databases">
        <authorList>
            <person name="Varghese N."/>
            <person name="Submissions S."/>
        </authorList>
    </citation>
    <scope>NUCLEOTIDE SEQUENCE [LARGE SCALE GENOMIC DNA]</scope>
    <source>
        <strain evidence="17">DSM 5918</strain>
    </source>
</reference>
<evidence type="ECO:0000259" key="15">
    <source>
        <dbReference type="Pfam" id="PF02784"/>
    </source>
</evidence>
<comment type="catalytic activity">
    <reaction evidence="7 12 14">
        <text>meso-2,6-diaminopimelate + H(+) = L-lysine + CO2</text>
        <dbReference type="Rhea" id="RHEA:15101"/>
        <dbReference type="ChEBI" id="CHEBI:15378"/>
        <dbReference type="ChEBI" id="CHEBI:16526"/>
        <dbReference type="ChEBI" id="CHEBI:32551"/>
        <dbReference type="ChEBI" id="CHEBI:57791"/>
        <dbReference type="EC" id="4.1.1.20"/>
    </reaction>
</comment>
<feature type="binding site" evidence="12">
    <location>
        <position position="371"/>
    </location>
    <ligand>
        <name>pyridoxal 5'-phosphate</name>
        <dbReference type="ChEBI" id="CHEBI:597326"/>
    </ligand>
</feature>
<evidence type="ECO:0000256" key="3">
    <source>
        <dbReference type="ARBA" id="ARBA00022793"/>
    </source>
</evidence>
<dbReference type="InterPro" id="IPR022657">
    <property type="entry name" value="De-COase2_CS"/>
</dbReference>
<evidence type="ECO:0000313" key="16">
    <source>
        <dbReference type="EMBL" id="SFK28327.1"/>
    </source>
</evidence>
<evidence type="ECO:0000256" key="12">
    <source>
        <dbReference type="HAMAP-Rule" id="MF_02120"/>
    </source>
</evidence>
<dbReference type="GO" id="GO:0030170">
    <property type="term" value="F:pyridoxal phosphate binding"/>
    <property type="evidence" value="ECO:0007669"/>
    <property type="project" value="UniProtKB-UniRule"/>
</dbReference>
<evidence type="ECO:0000256" key="11">
    <source>
        <dbReference type="ARBA" id="ARBA00074972"/>
    </source>
</evidence>
<dbReference type="CDD" id="cd06828">
    <property type="entry name" value="PLPDE_III_DapDC"/>
    <property type="match status" value="1"/>
</dbReference>
<comment type="pathway">
    <text evidence="8 12 14">Amino-acid biosynthesis; L-lysine biosynthesis via DAP pathway; L-lysine from DL-2,6-diaminopimelate: step 1/1.</text>
</comment>
<feature type="binding site" evidence="12">
    <location>
        <position position="312"/>
    </location>
    <ligand>
        <name>substrate</name>
    </ligand>
</feature>
<dbReference type="PRINTS" id="PR01181">
    <property type="entry name" value="DAPDCRBXLASE"/>
</dbReference>
<evidence type="ECO:0000313" key="17">
    <source>
        <dbReference type="Proteomes" id="UP000198635"/>
    </source>
</evidence>
<dbReference type="NCBIfam" id="TIGR01048">
    <property type="entry name" value="lysA"/>
    <property type="match status" value="1"/>
</dbReference>
<evidence type="ECO:0000256" key="1">
    <source>
        <dbReference type="ARBA" id="ARBA00001933"/>
    </source>
</evidence>
<evidence type="ECO:0000256" key="13">
    <source>
        <dbReference type="PIRSR" id="PIRSR600183-50"/>
    </source>
</evidence>
<dbReference type="AlphaFoldDB" id="A0A1I3Y8L8"/>
<dbReference type="RefSeq" id="WP_092377813.1">
    <property type="nucleotide sequence ID" value="NZ_FORX01000019.1"/>
</dbReference>
<organism evidence="16 17">
    <name type="scientific">Desulfomicrobium apsheronum</name>
    <dbReference type="NCBI Taxonomy" id="52560"/>
    <lineage>
        <taxon>Bacteria</taxon>
        <taxon>Pseudomonadati</taxon>
        <taxon>Thermodesulfobacteriota</taxon>
        <taxon>Desulfovibrionia</taxon>
        <taxon>Desulfovibrionales</taxon>
        <taxon>Desulfomicrobiaceae</taxon>
        <taxon>Desulfomicrobium</taxon>
    </lineage>
</organism>
<gene>
    <name evidence="12" type="primary">lysA</name>
    <name evidence="16" type="ORF">SAMN04488082_11935</name>
</gene>
<evidence type="ECO:0000256" key="9">
    <source>
        <dbReference type="ARBA" id="ARBA00060983"/>
    </source>
</evidence>
<dbReference type="GO" id="GO:0009089">
    <property type="term" value="P:lysine biosynthetic process via diaminopimelate"/>
    <property type="evidence" value="ECO:0007669"/>
    <property type="project" value="UniProtKB-UniRule"/>
</dbReference>
<evidence type="ECO:0000256" key="7">
    <source>
        <dbReference type="ARBA" id="ARBA00050464"/>
    </source>
</evidence>
<dbReference type="FunFam" id="3.20.20.10:FF:000003">
    <property type="entry name" value="Diaminopimelate decarboxylase"/>
    <property type="match status" value="1"/>
</dbReference>
<dbReference type="GO" id="GO:0008836">
    <property type="term" value="F:diaminopimelate decarboxylase activity"/>
    <property type="evidence" value="ECO:0007669"/>
    <property type="project" value="UniProtKB-UniRule"/>
</dbReference>
<dbReference type="Gene3D" id="3.20.20.10">
    <property type="entry name" value="Alanine racemase"/>
    <property type="match status" value="1"/>
</dbReference>
<feature type="active site" description="Proton donor" evidence="13">
    <location>
        <position position="342"/>
    </location>
</feature>
<dbReference type="OrthoDB" id="9802241at2"/>
<dbReference type="InterPro" id="IPR029066">
    <property type="entry name" value="PLP-binding_barrel"/>
</dbReference>
<dbReference type="EMBL" id="FORX01000019">
    <property type="protein sequence ID" value="SFK28327.1"/>
    <property type="molecule type" value="Genomic_DNA"/>
</dbReference>
<feature type="modified residue" description="N6-(pyridoxal phosphate)lysine" evidence="12 13">
    <location>
        <position position="60"/>
    </location>
</feature>
<dbReference type="STRING" id="52560.SAMN04488082_11935"/>
<evidence type="ECO:0000256" key="10">
    <source>
        <dbReference type="ARBA" id="ARBA00066427"/>
    </source>
</evidence>
<dbReference type="UniPathway" id="UPA00034">
    <property type="reaction ID" value="UER00027"/>
</dbReference>
<comment type="subunit">
    <text evidence="12">Homodimer.</text>
</comment>
<keyword evidence="17" id="KW-1185">Reference proteome</keyword>
<dbReference type="PROSITE" id="PS00879">
    <property type="entry name" value="ODR_DC_2_2"/>
    <property type="match status" value="1"/>
</dbReference>
<comment type="function">
    <text evidence="12">Specifically catalyzes the decarboxylation of meso-diaminopimelate (meso-DAP) to L-lysine.</text>
</comment>
<evidence type="ECO:0000256" key="6">
    <source>
        <dbReference type="ARBA" id="ARBA00023239"/>
    </source>
</evidence>
<feature type="domain" description="Orn/DAP/Arg decarboxylase 2 N-terminal" evidence="15">
    <location>
        <begin position="36"/>
        <end position="279"/>
    </location>
</feature>
<dbReference type="InterPro" id="IPR000183">
    <property type="entry name" value="Orn/DAP/Arg_de-COase"/>
</dbReference>
<dbReference type="InterPro" id="IPR002986">
    <property type="entry name" value="DAP_deCOOHase_LysA"/>
</dbReference>
<dbReference type="PANTHER" id="PTHR43727">
    <property type="entry name" value="DIAMINOPIMELATE DECARBOXYLASE"/>
    <property type="match status" value="1"/>
</dbReference>
<feature type="binding site" evidence="12">
    <location>
        <position position="371"/>
    </location>
    <ligand>
        <name>substrate</name>
    </ligand>
</feature>
<sequence>MHYFQYKNGQLHAEDIAVADLVYEYGTPLYIYSATTLKRHYKAFDSAFEGIDHLTCYSVKANSNLSFLKILAQEGAGTDIVSGGELFRALRAGVDPKKIVYSGVGKKVVEIQEALFADILMFNVESVQELERINEVAAGLDKVARVSLRINPDVDPKTHPYVSTGLKENKFGLSRPDALKAYALAKSLPNVEPIGMDCHIGSQLTQLSPFMEALDKLKEFHGQLLEMGIKIKYMDLGGGLGITYNEETPPHPEELGKALVESLKDLDVTLILEPGRVIAGNTGILVTEVQYTKTNEDKTFVIVDAAMNDLVRPSLYGSYHRIASVREGNGEEMTADVVGPICESGDFLAKNRTFPKVGQGDLLAAFSAGAYGFVMSSQYNSRARAAEIMVEGDKHVVVRKREVYNDLVALEEDGLACIGRLKK</sequence>
<dbReference type="PRINTS" id="PR01179">
    <property type="entry name" value="ODADCRBXLASE"/>
</dbReference>
<dbReference type="Gene3D" id="2.40.37.10">
    <property type="entry name" value="Lyase, Ornithine Decarboxylase, Chain A, domain 1"/>
    <property type="match status" value="1"/>
</dbReference>
<evidence type="ECO:0000256" key="14">
    <source>
        <dbReference type="RuleBase" id="RU003738"/>
    </source>
</evidence>
<dbReference type="SUPFAM" id="SSF51419">
    <property type="entry name" value="PLP-binding barrel"/>
    <property type="match status" value="1"/>
</dbReference>
<comment type="similarity">
    <text evidence="9 12">Belongs to the Orn/Lys/Arg decarboxylase class-II family. LysA subfamily.</text>
</comment>
<dbReference type="InterPro" id="IPR022644">
    <property type="entry name" value="De-COase2_N"/>
</dbReference>
<feature type="binding site" evidence="12">
    <location>
        <position position="239"/>
    </location>
    <ligand>
        <name>pyridoxal 5'-phosphate</name>
        <dbReference type="ChEBI" id="CHEBI:597326"/>
    </ligand>
</feature>
<keyword evidence="5 12" id="KW-0457">Lysine biosynthesis</keyword>
<keyword evidence="4 12" id="KW-0663">Pyridoxal phosphate</keyword>
<feature type="binding site" evidence="12">
    <location>
        <position position="343"/>
    </location>
    <ligand>
        <name>substrate</name>
    </ligand>
</feature>
<dbReference type="HAMAP" id="MF_02120">
    <property type="entry name" value="LysA"/>
    <property type="match status" value="1"/>
</dbReference>
<dbReference type="EC" id="4.1.1.20" evidence="10 12"/>
<keyword evidence="3 12" id="KW-0210">Decarboxylase</keyword>
<comment type="cofactor">
    <cofactor evidence="1 12 13 14">
        <name>pyridoxal 5'-phosphate</name>
        <dbReference type="ChEBI" id="CHEBI:597326"/>
    </cofactor>
</comment>
<evidence type="ECO:0000256" key="8">
    <source>
        <dbReference type="ARBA" id="ARBA00060643"/>
    </source>
</evidence>
<evidence type="ECO:0000256" key="2">
    <source>
        <dbReference type="ARBA" id="ARBA00022605"/>
    </source>
</evidence>
<proteinExistence type="inferred from homology"/>
<dbReference type="InterPro" id="IPR009006">
    <property type="entry name" value="Ala_racemase/Decarboxylase_C"/>
</dbReference>